<gene>
    <name evidence="12" type="primary">ynaI</name>
    <name evidence="12" type="ORF">ETAA8_67340</name>
</gene>
<evidence type="ECO:0000256" key="2">
    <source>
        <dbReference type="ARBA" id="ARBA00008017"/>
    </source>
</evidence>
<proteinExistence type="inferred from homology"/>
<dbReference type="Proteomes" id="UP000315017">
    <property type="component" value="Chromosome"/>
</dbReference>
<dbReference type="SUPFAM" id="SSF82861">
    <property type="entry name" value="Mechanosensitive channel protein MscS (YggB), transmembrane region"/>
    <property type="match status" value="1"/>
</dbReference>
<feature type="transmembrane region" description="Helical" evidence="8">
    <location>
        <begin position="72"/>
        <end position="90"/>
    </location>
</feature>
<evidence type="ECO:0000256" key="8">
    <source>
        <dbReference type="SAM" id="Phobius"/>
    </source>
</evidence>
<accession>A0A517YMY0</accession>
<evidence type="ECO:0000256" key="1">
    <source>
        <dbReference type="ARBA" id="ARBA00004651"/>
    </source>
</evidence>
<reference evidence="12 13" key="1">
    <citation type="submission" date="2019-02" db="EMBL/GenBank/DDBJ databases">
        <title>Deep-cultivation of Planctomycetes and their phenomic and genomic characterization uncovers novel biology.</title>
        <authorList>
            <person name="Wiegand S."/>
            <person name="Jogler M."/>
            <person name="Boedeker C."/>
            <person name="Pinto D."/>
            <person name="Vollmers J."/>
            <person name="Rivas-Marin E."/>
            <person name="Kohn T."/>
            <person name="Peeters S.H."/>
            <person name="Heuer A."/>
            <person name="Rast P."/>
            <person name="Oberbeckmann S."/>
            <person name="Bunk B."/>
            <person name="Jeske O."/>
            <person name="Meyerdierks A."/>
            <person name="Storesund J.E."/>
            <person name="Kallscheuer N."/>
            <person name="Luecker S."/>
            <person name="Lage O.M."/>
            <person name="Pohl T."/>
            <person name="Merkel B.J."/>
            <person name="Hornburger P."/>
            <person name="Mueller R.-W."/>
            <person name="Bruemmer F."/>
            <person name="Labrenz M."/>
            <person name="Spormann A.M."/>
            <person name="Op den Camp H."/>
            <person name="Overmann J."/>
            <person name="Amann R."/>
            <person name="Jetten M.S.M."/>
            <person name="Mascher T."/>
            <person name="Medema M.H."/>
            <person name="Devos D.P."/>
            <person name="Kaster A.-K."/>
            <person name="Ovreas L."/>
            <person name="Rohde M."/>
            <person name="Galperin M.Y."/>
            <person name="Jogler C."/>
        </authorList>
    </citation>
    <scope>NUCLEOTIDE SEQUENCE [LARGE SCALE GENOMIC DNA]</scope>
    <source>
        <strain evidence="12 13">ETA_A8</strain>
    </source>
</reference>
<dbReference type="InterPro" id="IPR023408">
    <property type="entry name" value="MscS_beta-dom_sf"/>
</dbReference>
<comment type="similarity">
    <text evidence="2">Belongs to the MscS (TC 1.A.23) family.</text>
</comment>
<dbReference type="Pfam" id="PF21082">
    <property type="entry name" value="MS_channel_3rd"/>
    <property type="match status" value="1"/>
</dbReference>
<dbReference type="InterPro" id="IPR049142">
    <property type="entry name" value="MS_channel_1st"/>
</dbReference>
<keyword evidence="6 8" id="KW-0472">Membrane</keyword>
<feature type="transmembrane region" description="Helical" evidence="8">
    <location>
        <begin position="166"/>
        <end position="184"/>
    </location>
</feature>
<evidence type="ECO:0000313" key="12">
    <source>
        <dbReference type="EMBL" id="QDU31575.1"/>
    </source>
</evidence>
<dbReference type="Gene3D" id="3.30.70.100">
    <property type="match status" value="1"/>
</dbReference>
<dbReference type="GO" id="GO:0008381">
    <property type="term" value="F:mechanosensitive monoatomic ion channel activity"/>
    <property type="evidence" value="ECO:0007669"/>
    <property type="project" value="UniProtKB-ARBA"/>
</dbReference>
<feature type="domain" description="Mechanosensitive ion channel MscS" evidence="9">
    <location>
        <begin position="186"/>
        <end position="253"/>
    </location>
</feature>
<feature type="region of interest" description="Disordered" evidence="7">
    <location>
        <begin position="355"/>
        <end position="383"/>
    </location>
</feature>
<dbReference type="InterPro" id="IPR010920">
    <property type="entry name" value="LSM_dom_sf"/>
</dbReference>
<keyword evidence="5 8" id="KW-1133">Transmembrane helix</keyword>
<keyword evidence="4 8" id="KW-0812">Transmembrane</keyword>
<dbReference type="KEGG" id="aagg:ETAA8_67340"/>
<dbReference type="AlphaFoldDB" id="A0A517YMY0"/>
<protein>
    <submittedName>
        <fullName evidence="12">Low conductance mechanosensitive channel YnaI</fullName>
    </submittedName>
</protein>
<dbReference type="PANTHER" id="PTHR30566:SF25">
    <property type="entry name" value="INNER MEMBRANE PROTEIN"/>
    <property type="match status" value="1"/>
</dbReference>
<feature type="compositionally biased region" description="Polar residues" evidence="7">
    <location>
        <begin position="367"/>
        <end position="376"/>
    </location>
</feature>
<feature type="transmembrane region" description="Helical" evidence="8">
    <location>
        <begin position="20"/>
        <end position="40"/>
    </location>
</feature>
<evidence type="ECO:0000256" key="4">
    <source>
        <dbReference type="ARBA" id="ARBA00022692"/>
    </source>
</evidence>
<keyword evidence="13" id="KW-1185">Reference proteome</keyword>
<dbReference type="Gene3D" id="2.30.30.60">
    <property type="match status" value="1"/>
</dbReference>
<sequence length="383" mass="42175">MISWEKLLQLMERPFYGNALQHWGLAIAVALGLFVLLKLIQAILASRLKQLNERYATDTGELLVEAVRSVRLWFLLEISLYVGSLLLALPPKTMTILNTLAIVAVLLQAALTGNALLTLVIKGYSHRRLQTDAASVTTVTTLGFLGRLGLWTIVGLLVLQNLGIDVSALVTGLGIGGIAVALAAQNILGDLFGSLAIVLDKPFVLGDFIIVGEQMGTVEKIGIKTTHLRSLAGEQIIISNADLLKSRIRNCKRMQERRIVFAIGVTYQTPPDKLAAISGLLRKVVEDQEPVRFDRAHFKGFGPSSLDFEVVYFVLSPDFNLYMDIQQKINLWLFQKFADEGIEFAYPTQTIFIEPQETDENDKPASANDTASQSKETPAKLIL</sequence>
<feature type="domain" description="Mechanosensitive ion channel MscS C-terminal" evidence="10">
    <location>
        <begin position="259"/>
        <end position="344"/>
    </location>
</feature>
<dbReference type="Gene3D" id="1.10.287.1260">
    <property type="match status" value="1"/>
</dbReference>
<dbReference type="RefSeq" id="WP_145098938.1">
    <property type="nucleotide sequence ID" value="NZ_CP036274.1"/>
</dbReference>
<dbReference type="SUPFAM" id="SSF82689">
    <property type="entry name" value="Mechanosensitive channel protein MscS (YggB), C-terminal domain"/>
    <property type="match status" value="1"/>
</dbReference>
<dbReference type="InterPro" id="IPR049278">
    <property type="entry name" value="MS_channel_C"/>
</dbReference>
<dbReference type="InterPro" id="IPR011066">
    <property type="entry name" value="MscS_channel_C_sf"/>
</dbReference>
<dbReference type="InterPro" id="IPR011014">
    <property type="entry name" value="MscS_channel_TM-2"/>
</dbReference>
<evidence type="ECO:0000256" key="3">
    <source>
        <dbReference type="ARBA" id="ARBA00022475"/>
    </source>
</evidence>
<keyword evidence="3" id="KW-1003">Cell membrane</keyword>
<dbReference type="GO" id="GO:0005886">
    <property type="term" value="C:plasma membrane"/>
    <property type="evidence" value="ECO:0007669"/>
    <property type="project" value="UniProtKB-SubCell"/>
</dbReference>
<dbReference type="Pfam" id="PF21088">
    <property type="entry name" value="MS_channel_1st"/>
    <property type="match status" value="1"/>
</dbReference>
<comment type="subcellular location">
    <subcellularLocation>
        <location evidence="1">Cell membrane</location>
        <topology evidence="1">Multi-pass membrane protein</topology>
    </subcellularLocation>
</comment>
<evidence type="ECO:0000256" key="5">
    <source>
        <dbReference type="ARBA" id="ARBA00022989"/>
    </source>
</evidence>
<dbReference type="PANTHER" id="PTHR30566">
    <property type="entry name" value="YNAI-RELATED MECHANOSENSITIVE ION CHANNEL"/>
    <property type="match status" value="1"/>
</dbReference>
<dbReference type="EMBL" id="CP036274">
    <property type="protein sequence ID" value="QDU31575.1"/>
    <property type="molecule type" value="Genomic_DNA"/>
</dbReference>
<evidence type="ECO:0000259" key="11">
    <source>
        <dbReference type="Pfam" id="PF21088"/>
    </source>
</evidence>
<evidence type="ECO:0000259" key="9">
    <source>
        <dbReference type="Pfam" id="PF00924"/>
    </source>
</evidence>
<feature type="transmembrane region" description="Helical" evidence="8">
    <location>
        <begin position="96"/>
        <end position="121"/>
    </location>
</feature>
<dbReference type="SUPFAM" id="SSF50182">
    <property type="entry name" value="Sm-like ribonucleoproteins"/>
    <property type="match status" value="1"/>
</dbReference>
<evidence type="ECO:0000313" key="13">
    <source>
        <dbReference type="Proteomes" id="UP000315017"/>
    </source>
</evidence>
<feature type="transmembrane region" description="Helical" evidence="8">
    <location>
        <begin position="133"/>
        <end position="154"/>
    </location>
</feature>
<organism evidence="12 13">
    <name type="scientific">Anatilimnocola aggregata</name>
    <dbReference type="NCBI Taxonomy" id="2528021"/>
    <lineage>
        <taxon>Bacteria</taxon>
        <taxon>Pseudomonadati</taxon>
        <taxon>Planctomycetota</taxon>
        <taxon>Planctomycetia</taxon>
        <taxon>Pirellulales</taxon>
        <taxon>Pirellulaceae</taxon>
        <taxon>Anatilimnocola</taxon>
    </lineage>
</organism>
<dbReference type="Pfam" id="PF00924">
    <property type="entry name" value="MS_channel_2nd"/>
    <property type="match status" value="1"/>
</dbReference>
<name>A0A517YMY0_9BACT</name>
<evidence type="ECO:0000256" key="7">
    <source>
        <dbReference type="SAM" id="MobiDB-lite"/>
    </source>
</evidence>
<evidence type="ECO:0000256" key="6">
    <source>
        <dbReference type="ARBA" id="ARBA00023136"/>
    </source>
</evidence>
<evidence type="ECO:0000259" key="10">
    <source>
        <dbReference type="Pfam" id="PF21082"/>
    </source>
</evidence>
<dbReference type="InterPro" id="IPR006685">
    <property type="entry name" value="MscS_channel_2nd"/>
</dbReference>
<dbReference type="OrthoDB" id="9809206at2"/>
<feature type="domain" description="Mechanosensitive ion channel transmembrane helices 2/3" evidence="11">
    <location>
        <begin position="147"/>
        <end position="185"/>
    </location>
</feature>